<dbReference type="PANTHER" id="PTHR42847:SF4">
    <property type="entry name" value="ALKANESULFONATE MONOOXYGENASE-RELATED"/>
    <property type="match status" value="1"/>
</dbReference>
<organism evidence="6 7">
    <name type="scientific">Kibdelosporangium persicum</name>
    <dbReference type="NCBI Taxonomy" id="2698649"/>
    <lineage>
        <taxon>Bacteria</taxon>
        <taxon>Bacillati</taxon>
        <taxon>Actinomycetota</taxon>
        <taxon>Actinomycetes</taxon>
        <taxon>Pseudonocardiales</taxon>
        <taxon>Pseudonocardiaceae</taxon>
        <taxon>Kibdelosporangium</taxon>
    </lineage>
</organism>
<dbReference type="InterPro" id="IPR050172">
    <property type="entry name" value="SsuD_RutA_monooxygenase"/>
</dbReference>
<proteinExistence type="predicted"/>
<sequence length="273" mass="29686">MRCGVSVPTFGEFADVHVLTELAVEAERAGWDGFFLWDHVAWPWVDELVDPWIAMTAVALSTERIRFGPVVTPLSRRRPAKVARETVTLDRLSGGRFTLGVGSGAFAKEFDDLGEPGTDARTRAALLDESLRVLTALWSGEKVSFTGTHHQIRDTRFVPTPVQQPRIPVWVGGQWALPGPLARALNWDGYVPLKAEPVPFTPAEVAEIAERLDITSRTGYDLVICGAGGDVAGYVEAGATWWVDTVPAWDPSLPAIRERVVAGPPIDRPGSPG</sequence>
<keyword evidence="3" id="KW-0560">Oxidoreductase</keyword>
<evidence type="ECO:0000313" key="7">
    <source>
        <dbReference type="Proteomes" id="UP000763557"/>
    </source>
</evidence>
<accession>A0ABX2FIN9</accession>
<evidence type="ECO:0000259" key="5">
    <source>
        <dbReference type="Pfam" id="PF00296"/>
    </source>
</evidence>
<gene>
    <name evidence="6" type="ORF">GC106_83780</name>
</gene>
<dbReference type="Proteomes" id="UP000763557">
    <property type="component" value="Unassembled WGS sequence"/>
</dbReference>
<dbReference type="InterPro" id="IPR036661">
    <property type="entry name" value="Luciferase-like_sf"/>
</dbReference>
<reference evidence="6 7" key="1">
    <citation type="submission" date="2020-01" db="EMBL/GenBank/DDBJ databases">
        <title>Kibdelosporangium persica a novel Actinomycetes from a hot desert in Iran.</title>
        <authorList>
            <person name="Safaei N."/>
            <person name="Zaburannyi N."/>
            <person name="Mueller R."/>
            <person name="Wink J."/>
        </authorList>
    </citation>
    <scope>NUCLEOTIDE SEQUENCE [LARGE SCALE GENOMIC DNA]</scope>
    <source>
        <strain evidence="6 7">4NS15</strain>
    </source>
</reference>
<evidence type="ECO:0000256" key="2">
    <source>
        <dbReference type="ARBA" id="ARBA00022643"/>
    </source>
</evidence>
<dbReference type="EMBL" id="JAAATY010000051">
    <property type="protein sequence ID" value="NRN71103.1"/>
    <property type="molecule type" value="Genomic_DNA"/>
</dbReference>
<feature type="domain" description="Luciferase-like" evidence="5">
    <location>
        <begin position="15"/>
        <end position="174"/>
    </location>
</feature>
<evidence type="ECO:0000256" key="4">
    <source>
        <dbReference type="ARBA" id="ARBA00023033"/>
    </source>
</evidence>
<dbReference type="Gene3D" id="3.20.20.30">
    <property type="entry name" value="Luciferase-like domain"/>
    <property type="match status" value="1"/>
</dbReference>
<evidence type="ECO:0000256" key="1">
    <source>
        <dbReference type="ARBA" id="ARBA00022630"/>
    </source>
</evidence>
<dbReference type="Pfam" id="PF00296">
    <property type="entry name" value="Bac_luciferase"/>
    <property type="match status" value="1"/>
</dbReference>
<dbReference type="InterPro" id="IPR011251">
    <property type="entry name" value="Luciferase-like_dom"/>
</dbReference>
<comment type="caution">
    <text evidence="6">The sequence shown here is derived from an EMBL/GenBank/DDBJ whole genome shotgun (WGS) entry which is preliminary data.</text>
</comment>
<protein>
    <submittedName>
        <fullName evidence="6">LLM class flavin-dependent oxidoreductase</fullName>
    </submittedName>
</protein>
<dbReference type="PANTHER" id="PTHR42847">
    <property type="entry name" value="ALKANESULFONATE MONOOXYGENASE"/>
    <property type="match status" value="1"/>
</dbReference>
<keyword evidence="2" id="KW-0288">FMN</keyword>
<keyword evidence="7" id="KW-1185">Reference proteome</keyword>
<evidence type="ECO:0000313" key="6">
    <source>
        <dbReference type="EMBL" id="NRN71103.1"/>
    </source>
</evidence>
<keyword evidence="4" id="KW-0503">Monooxygenase</keyword>
<evidence type="ECO:0000256" key="3">
    <source>
        <dbReference type="ARBA" id="ARBA00023002"/>
    </source>
</evidence>
<name>A0ABX2FIN9_9PSEU</name>
<keyword evidence="1" id="KW-0285">Flavoprotein</keyword>
<dbReference type="SUPFAM" id="SSF51679">
    <property type="entry name" value="Bacterial luciferase-like"/>
    <property type="match status" value="1"/>
</dbReference>